<reference evidence="1 2" key="1">
    <citation type="journal article" date="2020" name="bioRxiv">
        <title>A chromosome-scale genome assembly for the Fusarium oxysporum strain Fo5176 to establish a model Arabidopsis-fungal pathosystem.</title>
        <authorList>
            <person name="Fokkens L."/>
            <person name="Guo L."/>
            <person name="Dora S."/>
            <person name="Wang B."/>
            <person name="Ye K."/>
            <person name="Sanchez-Rodriguez C."/>
            <person name="Croll D."/>
        </authorList>
    </citation>
    <scope>NUCLEOTIDE SEQUENCE [LARGE SCALE GENOMIC DNA]</scope>
    <source>
        <strain evidence="1 2">Fo5176</strain>
    </source>
</reference>
<evidence type="ECO:0000313" key="2">
    <source>
        <dbReference type="Proteomes" id="UP000593570"/>
    </source>
</evidence>
<accession>A0A8H6LAS9</accession>
<dbReference type="AlphaFoldDB" id="A0A8H6LAS9"/>
<sequence length="157" mass="17323">MSRSPLQAKLAHQANVQAFATNQVTIELLFQRLVRNARAEYDRGRNQDAEILADRAVALAVEEIRPVLIISTFLAKLHSKPRRVGSRDCRIPTAQAVHGIYAEAWDKYRQATADDDSNGDINTSSSSLRSALPEELALLDDYSSASASQEQLVCLSL</sequence>
<protein>
    <submittedName>
        <fullName evidence="1">Uncharacterized protein</fullName>
    </submittedName>
</protein>
<name>A0A8H6LAS9_FUSOX</name>
<comment type="caution">
    <text evidence="1">The sequence shown here is derived from an EMBL/GenBank/DDBJ whole genome shotgun (WGS) entry which is preliminary data.</text>
</comment>
<dbReference type="Proteomes" id="UP000593570">
    <property type="component" value="Unassembled WGS sequence"/>
</dbReference>
<organism evidence="1 2">
    <name type="scientific">Fusarium oxysporum f. sp. conglutinans</name>
    <dbReference type="NCBI Taxonomy" id="100902"/>
    <lineage>
        <taxon>Eukaryota</taxon>
        <taxon>Fungi</taxon>
        <taxon>Dikarya</taxon>
        <taxon>Ascomycota</taxon>
        <taxon>Pezizomycotina</taxon>
        <taxon>Sordariomycetes</taxon>
        <taxon>Hypocreomycetidae</taxon>
        <taxon>Hypocreales</taxon>
        <taxon>Nectriaceae</taxon>
        <taxon>Fusarium</taxon>
        <taxon>Fusarium oxysporum species complex</taxon>
    </lineage>
</organism>
<evidence type="ECO:0000313" key="1">
    <source>
        <dbReference type="EMBL" id="KAF6512974.1"/>
    </source>
</evidence>
<gene>
    <name evidence="1" type="ORF">HZS61_007232</name>
</gene>
<proteinExistence type="predicted"/>
<dbReference type="EMBL" id="JACDXP010000018">
    <property type="protein sequence ID" value="KAF6512974.1"/>
    <property type="molecule type" value="Genomic_DNA"/>
</dbReference>